<dbReference type="AlphaFoldDB" id="A0A9D5JT07"/>
<dbReference type="SUPFAM" id="SSF56176">
    <property type="entry name" value="FAD-binding/transporter-associated domain-like"/>
    <property type="match status" value="1"/>
</dbReference>
<keyword evidence="5 16" id="KW-0963">Cytoplasm</keyword>
<dbReference type="NCBIfam" id="TIGR00179">
    <property type="entry name" value="murB"/>
    <property type="match status" value="1"/>
</dbReference>
<dbReference type="SUPFAM" id="SSF56194">
    <property type="entry name" value="Uridine diphospho-N-Acetylenolpyruvylglucosamine reductase, MurB, C-terminal domain"/>
    <property type="match status" value="1"/>
</dbReference>
<comment type="cofactor">
    <cofactor evidence="1 16">
        <name>FAD</name>
        <dbReference type="ChEBI" id="CHEBI:57692"/>
    </cofactor>
</comment>
<keyword evidence="6 16" id="KW-0132">Cell division</keyword>
<comment type="caution">
    <text evidence="18">The sequence shown here is derived from an EMBL/GenBank/DDBJ whole genome shotgun (WGS) entry which is preliminary data.</text>
</comment>
<proteinExistence type="inferred from homology"/>
<comment type="similarity">
    <text evidence="16">Belongs to the MurB family.</text>
</comment>
<evidence type="ECO:0000313" key="18">
    <source>
        <dbReference type="EMBL" id="MBD3323678.1"/>
    </source>
</evidence>
<dbReference type="EC" id="1.3.1.98" evidence="16"/>
<evidence type="ECO:0000256" key="8">
    <source>
        <dbReference type="ARBA" id="ARBA00022827"/>
    </source>
</evidence>
<dbReference type="InterPro" id="IPR003170">
    <property type="entry name" value="MurB"/>
</dbReference>
<keyword evidence="9 16" id="KW-0521">NADP</keyword>
<evidence type="ECO:0000256" key="6">
    <source>
        <dbReference type="ARBA" id="ARBA00022618"/>
    </source>
</evidence>
<keyword evidence="7 16" id="KW-0285">Flavoprotein</keyword>
<dbReference type="Pfam" id="PF02873">
    <property type="entry name" value="MurB_C"/>
    <property type="match status" value="1"/>
</dbReference>
<comment type="catalytic activity">
    <reaction evidence="15 16">
        <text>UDP-N-acetyl-alpha-D-muramate + NADP(+) = UDP-N-acetyl-3-O-(1-carboxyvinyl)-alpha-D-glucosamine + NADPH + H(+)</text>
        <dbReference type="Rhea" id="RHEA:12248"/>
        <dbReference type="ChEBI" id="CHEBI:15378"/>
        <dbReference type="ChEBI" id="CHEBI:57783"/>
        <dbReference type="ChEBI" id="CHEBI:58349"/>
        <dbReference type="ChEBI" id="CHEBI:68483"/>
        <dbReference type="ChEBI" id="CHEBI:70757"/>
        <dbReference type="EC" id="1.3.1.98"/>
    </reaction>
</comment>
<protein>
    <recommendedName>
        <fullName evidence="16">UDP-N-acetylenolpyruvoylglucosamine reductase</fullName>
        <ecNumber evidence="16">1.3.1.98</ecNumber>
    </recommendedName>
    <alternativeName>
        <fullName evidence="16">UDP-N-acetylmuramate dehydrogenase</fullName>
    </alternativeName>
</protein>
<dbReference type="PANTHER" id="PTHR21071">
    <property type="entry name" value="UDP-N-ACETYLENOLPYRUVOYLGLUCOSAMINE REDUCTASE"/>
    <property type="match status" value="1"/>
</dbReference>
<dbReference type="InterPro" id="IPR011601">
    <property type="entry name" value="MurB_C"/>
</dbReference>
<comment type="function">
    <text evidence="2 16">Cell wall formation.</text>
</comment>
<evidence type="ECO:0000256" key="10">
    <source>
        <dbReference type="ARBA" id="ARBA00022960"/>
    </source>
</evidence>
<sequence length="308" mass="34285">MPISEWKHDLASHLQKTCAGDVLLDEPLARHTWYRIGGPADVFVSPKNSDDVINVLAYCRAYQIPCFLIGEGANLLVSDAGYRGVMVYLARYLNTITRQAQILDVQAGALLQEVVLTCERHHLGGMEYMAGIPGTVGGALIMNAGTDRGEIGDTVSEVSLLNEEYTQIVTMKRDAISFEYRNVPQLQDTIILGCKLLLHHEEESRLRARRLQQLQRRAATQPLEYPSCGSVFKRPPHHYVGKLVQDLGLKGYRCGDAMISDKHGGFIVNLGTATASQVKTLIDKIQAEVYQQFGIRLEPEVRFVGFDQ</sequence>
<dbReference type="Proteomes" id="UP000649604">
    <property type="component" value="Unassembled WGS sequence"/>
</dbReference>
<dbReference type="PANTHER" id="PTHR21071:SF4">
    <property type="entry name" value="UDP-N-ACETYLENOLPYRUVOYLGLUCOSAMINE REDUCTASE"/>
    <property type="match status" value="1"/>
</dbReference>
<dbReference type="HAMAP" id="MF_00037">
    <property type="entry name" value="MurB"/>
    <property type="match status" value="1"/>
</dbReference>
<dbReference type="GO" id="GO:0008360">
    <property type="term" value="P:regulation of cell shape"/>
    <property type="evidence" value="ECO:0007669"/>
    <property type="project" value="UniProtKB-KW"/>
</dbReference>
<dbReference type="PROSITE" id="PS51387">
    <property type="entry name" value="FAD_PCMH"/>
    <property type="match status" value="1"/>
</dbReference>
<evidence type="ECO:0000256" key="4">
    <source>
        <dbReference type="ARBA" id="ARBA00004752"/>
    </source>
</evidence>
<dbReference type="GO" id="GO:0005829">
    <property type="term" value="C:cytosol"/>
    <property type="evidence" value="ECO:0007669"/>
    <property type="project" value="TreeGrafter"/>
</dbReference>
<dbReference type="InterPro" id="IPR006094">
    <property type="entry name" value="Oxid_FAD_bind_N"/>
</dbReference>
<dbReference type="Gene3D" id="3.30.43.10">
    <property type="entry name" value="Uridine Diphospho-n-acetylenolpyruvylglucosamine Reductase, domain 2"/>
    <property type="match status" value="1"/>
</dbReference>
<dbReference type="InterPro" id="IPR016166">
    <property type="entry name" value="FAD-bd_PCMH"/>
</dbReference>
<evidence type="ECO:0000256" key="2">
    <source>
        <dbReference type="ARBA" id="ARBA00003921"/>
    </source>
</evidence>
<feature type="active site" evidence="16">
    <location>
        <position position="300"/>
    </location>
</feature>
<reference evidence="18" key="1">
    <citation type="submission" date="2019-11" db="EMBL/GenBank/DDBJ databases">
        <title>Microbial mats filling the niche in hypersaline microbial mats.</title>
        <authorList>
            <person name="Wong H.L."/>
            <person name="Macleod F.I."/>
            <person name="White R.A. III"/>
            <person name="Burns B.P."/>
        </authorList>
    </citation>
    <scope>NUCLEOTIDE SEQUENCE</scope>
    <source>
        <strain evidence="18">Rbin_158</strain>
    </source>
</reference>
<dbReference type="NCBIfam" id="NF010480">
    <property type="entry name" value="PRK13905.1"/>
    <property type="match status" value="1"/>
</dbReference>
<dbReference type="GO" id="GO:0008762">
    <property type="term" value="F:UDP-N-acetylmuramate dehydrogenase activity"/>
    <property type="evidence" value="ECO:0007669"/>
    <property type="project" value="UniProtKB-UniRule"/>
</dbReference>
<dbReference type="GO" id="GO:0071949">
    <property type="term" value="F:FAD binding"/>
    <property type="evidence" value="ECO:0007669"/>
    <property type="project" value="InterPro"/>
</dbReference>
<dbReference type="EMBL" id="WJJP01000116">
    <property type="protein sequence ID" value="MBD3323678.1"/>
    <property type="molecule type" value="Genomic_DNA"/>
</dbReference>
<evidence type="ECO:0000259" key="17">
    <source>
        <dbReference type="PROSITE" id="PS51387"/>
    </source>
</evidence>
<name>A0A9D5JT07_9BACT</name>
<evidence type="ECO:0000256" key="3">
    <source>
        <dbReference type="ARBA" id="ARBA00004496"/>
    </source>
</evidence>
<keyword evidence="11 16" id="KW-0573">Peptidoglycan synthesis</keyword>
<feature type="active site" description="Proton donor" evidence="16">
    <location>
        <position position="230"/>
    </location>
</feature>
<evidence type="ECO:0000256" key="13">
    <source>
        <dbReference type="ARBA" id="ARBA00023306"/>
    </source>
</evidence>
<keyword evidence="10 16" id="KW-0133">Cell shape</keyword>
<evidence type="ECO:0000256" key="12">
    <source>
        <dbReference type="ARBA" id="ARBA00023002"/>
    </source>
</evidence>
<evidence type="ECO:0000256" key="7">
    <source>
        <dbReference type="ARBA" id="ARBA00022630"/>
    </source>
</evidence>
<dbReference type="InterPro" id="IPR016167">
    <property type="entry name" value="FAD-bd_PCMH_sub1"/>
</dbReference>
<evidence type="ECO:0000256" key="11">
    <source>
        <dbReference type="ARBA" id="ARBA00022984"/>
    </source>
</evidence>
<dbReference type="GO" id="GO:0051301">
    <property type="term" value="P:cell division"/>
    <property type="evidence" value="ECO:0007669"/>
    <property type="project" value="UniProtKB-KW"/>
</dbReference>
<evidence type="ECO:0000256" key="16">
    <source>
        <dbReference type="HAMAP-Rule" id="MF_00037"/>
    </source>
</evidence>
<accession>A0A9D5JT07</accession>
<dbReference type="GO" id="GO:0071555">
    <property type="term" value="P:cell wall organization"/>
    <property type="evidence" value="ECO:0007669"/>
    <property type="project" value="UniProtKB-KW"/>
</dbReference>
<comment type="pathway">
    <text evidence="4 16">Cell wall biogenesis; peptidoglycan biosynthesis.</text>
</comment>
<keyword evidence="8 16" id="KW-0274">FAD</keyword>
<evidence type="ECO:0000256" key="14">
    <source>
        <dbReference type="ARBA" id="ARBA00023316"/>
    </source>
</evidence>
<evidence type="ECO:0000256" key="5">
    <source>
        <dbReference type="ARBA" id="ARBA00022490"/>
    </source>
</evidence>
<dbReference type="GO" id="GO:0009252">
    <property type="term" value="P:peptidoglycan biosynthetic process"/>
    <property type="evidence" value="ECO:0007669"/>
    <property type="project" value="UniProtKB-UniRule"/>
</dbReference>
<comment type="subcellular location">
    <subcellularLocation>
        <location evidence="3 16">Cytoplasm</location>
    </subcellularLocation>
</comment>
<dbReference type="Gene3D" id="3.30.465.10">
    <property type="match status" value="1"/>
</dbReference>
<dbReference type="InterPro" id="IPR036635">
    <property type="entry name" value="MurB_C_sf"/>
</dbReference>
<dbReference type="Gene3D" id="3.90.78.10">
    <property type="entry name" value="UDP-N-acetylenolpyruvoylglucosamine reductase, C-terminal domain"/>
    <property type="match status" value="1"/>
</dbReference>
<dbReference type="InterPro" id="IPR036318">
    <property type="entry name" value="FAD-bd_PCMH-like_sf"/>
</dbReference>
<organism evidence="18 19">
    <name type="scientific">candidate division KSB3 bacterium</name>
    <dbReference type="NCBI Taxonomy" id="2044937"/>
    <lineage>
        <taxon>Bacteria</taxon>
        <taxon>candidate division KSB3</taxon>
    </lineage>
</organism>
<keyword evidence="14 16" id="KW-0961">Cell wall biogenesis/degradation</keyword>
<dbReference type="Pfam" id="PF01565">
    <property type="entry name" value="FAD_binding_4"/>
    <property type="match status" value="1"/>
</dbReference>
<keyword evidence="12 16" id="KW-0560">Oxidoreductase</keyword>
<gene>
    <name evidence="16 18" type="primary">murB</name>
    <name evidence="18" type="ORF">GF339_03780</name>
</gene>
<feature type="domain" description="FAD-binding PCMH-type" evidence="17">
    <location>
        <begin position="35"/>
        <end position="201"/>
    </location>
</feature>
<feature type="active site" evidence="16">
    <location>
        <position position="181"/>
    </location>
</feature>
<keyword evidence="13 16" id="KW-0131">Cell cycle</keyword>
<evidence type="ECO:0000256" key="9">
    <source>
        <dbReference type="ARBA" id="ARBA00022857"/>
    </source>
</evidence>
<dbReference type="InterPro" id="IPR016169">
    <property type="entry name" value="FAD-bd_PCMH_sub2"/>
</dbReference>
<evidence type="ECO:0000256" key="1">
    <source>
        <dbReference type="ARBA" id="ARBA00001974"/>
    </source>
</evidence>
<evidence type="ECO:0000256" key="15">
    <source>
        <dbReference type="ARBA" id="ARBA00048914"/>
    </source>
</evidence>
<evidence type="ECO:0000313" key="19">
    <source>
        <dbReference type="Proteomes" id="UP000649604"/>
    </source>
</evidence>